<protein>
    <submittedName>
        <fullName evidence="2">Minor tail protein</fullName>
    </submittedName>
</protein>
<dbReference type="Pfam" id="PF14594">
    <property type="entry name" value="Sipho_Gp37"/>
    <property type="match status" value="1"/>
</dbReference>
<evidence type="ECO:0000313" key="3">
    <source>
        <dbReference type="Proteomes" id="UP001060355"/>
    </source>
</evidence>
<dbReference type="KEGG" id="vg:80018921"/>
<keyword evidence="3" id="KW-1185">Reference proteome</keyword>
<evidence type="ECO:0000313" key="2">
    <source>
        <dbReference type="EMBL" id="UTN92938.1"/>
    </source>
</evidence>
<dbReference type="EMBL" id="ON456347">
    <property type="protein sequence ID" value="UTN92938.1"/>
    <property type="molecule type" value="Genomic_DNA"/>
</dbReference>
<reference evidence="2" key="1">
    <citation type="submission" date="2022-05" db="EMBL/GenBank/DDBJ databases">
        <authorList>
            <person name="Ashby S."/>
            <person name="Bressette G."/>
            <person name="Brown S."/>
            <person name="Charles S."/>
            <person name="Neely M.N."/>
            <person name="Molloy S.D."/>
            <person name="Garlena R.A."/>
            <person name="Russell D.A."/>
            <person name="Jacobs-Sera D."/>
            <person name="Hatfull G.F."/>
        </authorList>
    </citation>
    <scope>NUCLEOTIDE SEQUENCE</scope>
</reference>
<dbReference type="RefSeq" id="YP_010754332.1">
    <property type="nucleotide sequence ID" value="NC_073459.1"/>
</dbReference>
<proteinExistence type="predicted"/>
<dbReference type="Proteomes" id="UP001060355">
    <property type="component" value="Segment"/>
</dbReference>
<sequence length="515" mass="56983">MTVILGSRRPTEPDTALFNIEIGLDNGLTQWRPFGEYQRCKWQWCWGIPAVAEIQIAKTHPMAPVVMACRRRIVSVVTEHNGIPWNGRVMGSRYKGRPGQEVVTAYLVNNLIWQSSALAWPQPLFPRPEFQFPKHDIGFGSLDGVYKYFSARNYTRLLAPVYAKLPIRYDTPALPDLNQIQSIDDLLDYMADSTDDLVAAWARMTPLDELHKAHFANSKRAPVINLYRPGIDPDPGKVFNADSLGHLENIISWEGLEHFFYFLNPGNILGLANPNNWLKATQPCYVLDTVERRDRRHMEWRTDGGNIIDIERYVTHPEGYQVVVGGKAPEIANNLVQMAINLLIQGAMSALQIGGAAPVVGDLFNDIFFAYNMFSDPDLKAELGRHALPEKFANSGTAFSLDSLSAGSARLKEIGGQDTVKLTVLAGAGGYEFGADDGSGKRFQVGDTMTLTDTDFGTSVEQWVSAVEIEHTPGEQKVTTVTLGDDLQLRSGWERVVDKIGMLAGGVNAIANSTS</sequence>
<name>A0A9E7NHJ4_9CAUD</name>
<gene>
    <name evidence="2" type="primary">19</name>
    <name evidence="2" type="ORF">SEA_FINKLE_19</name>
</gene>
<evidence type="ECO:0000259" key="1">
    <source>
        <dbReference type="Pfam" id="PF14594"/>
    </source>
</evidence>
<feature type="domain" description="Gp28/Gp37-like" evidence="1">
    <location>
        <begin position="37"/>
        <end position="485"/>
    </location>
</feature>
<organism evidence="2 3">
    <name type="scientific">Gordonia phage Finkle</name>
    <dbReference type="NCBI Taxonomy" id="2926099"/>
    <lineage>
        <taxon>Viruses</taxon>
        <taxon>Duplodnaviria</taxon>
        <taxon>Heunggongvirae</taxon>
        <taxon>Uroviricota</taxon>
        <taxon>Caudoviricetes</taxon>
        <taxon>Finkelvirus</taxon>
        <taxon>Finkelvirus finkel</taxon>
    </lineage>
</organism>
<accession>A0A9E7NHJ4</accession>
<dbReference type="GeneID" id="80018921"/>
<dbReference type="InterPro" id="IPR029432">
    <property type="entry name" value="Gp28/Gp37-like_dom"/>
</dbReference>